<evidence type="ECO:0008006" key="3">
    <source>
        <dbReference type="Google" id="ProtNLM"/>
    </source>
</evidence>
<proteinExistence type="predicted"/>
<name>A0ABP9KJE5_9NOCA</name>
<reference evidence="2" key="1">
    <citation type="journal article" date="2019" name="Int. J. Syst. Evol. Microbiol.">
        <title>The Global Catalogue of Microorganisms (GCM) 10K type strain sequencing project: providing services to taxonomists for standard genome sequencing and annotation.</title>
        <authorList>
            <consortium name="The Broad Institute Genomics Platform"/>
            <consortium name="The Broad Institute Genome Sequencing Center for Infectious Disease"/>
            <person name="Wu L."/>
            <person name="Ma J."/>
        </authorList>
    </citation>
    <scope>NUCLEOTIDE SEQUENCE [LARGE SCALE GENOMIC DNA]</scope>
    <source>
        <strain evidence="2">JCM 18298</strain>
    </source>
</reference>
<protein>
    <recommendedName>
        <fullName evidence="3">Anti-sigma factor</fullName>
    </recommendedName>
</protein>
<dbReference type="Gene3D" id="3.30.565.10">
    <property type="entry name" value="Histidine kinase-like ATPase, C-terminal domain"/>
    <property type="match status" value="1"/>
</dbReference>
<gene>
    <name evidence="1" type="ORF">GCM10023318_41260</name>
</gene>
<keyword evidence="2" id="KW-1185">Reference proteome</keyword>
<dbReference type="InterPro" id="IPR036890">
    <property type="entry name" value="HATPase_C_sf"/>
</dbReference>
<accession>A0ABP9KJE5</accession>
<evidence type="ECO:0000313" key="2">
    <source>
        <dbReference type="Proteomes" id="UP001500603"/>
    </source>
</evidence>
<dbReference type="RefSeq" id="WP_345497201.1">
    <property type="nucleotide sequence ID" value="NZ_BAABJM010000004.1"/>
</dbReference>
<sequence length="157" mass="16663">MSRGAHALAAGPMTVISANFGASTVATAATVGVRLPAVVPQLAMVRALTDTVCLVADFPLDAAADIRLAVNEIATVLIREAVAGATLECEFTYSDDRMTVRASTITETEVEFSRHSLGWELVRMLASSARSSTGPFETWAHGYPTVIEFSWERGTSA</sequence>
<dbReference type="Proteomes" id="UP001500603">
    <property type="component" value="Unassembled WGS sequence"/>
</dbReference>
<evidence type="ECO:0000313" key="1">
    <source>
        <dbReference type="EMBL" id="GAA5060146.1"/>
    </source>
</evidence>
<comment type="caution">
    <text evidence="1">The sequence shown here is derived from an EMBL/GenBank/DDBJ whole genome shotgun (WGS) entry which is preliminary data.</text>
</comment>
<organism evidence="1 2">
    <name type="scientific">Nocardia callitridis</name>
    <dbReference type="NCBI Taxonomy" id="648753"/>
    <lineage>
        <taxon>Bacteria</taxon>
        <taxon>Bacillati</taxon>
        <taxon>Actinomycetota</taxon>
        <taxon>Actinomycetes</taxon>
        <taxon>Mycobacteriales</taxon>
        <taxon>Nocardiaceae</taxon>
        <taxon>Nocardia</taxon>
    </lineage>
</organism>
<dbReference type="EMBL" id="BAABJM010000004">
    <property type="protein sequence ID" value="GAA5060146.1"/>
    <property type="molecule type" value="Genomic_DNA"/>
</dbReference>